<gene>
    <name evidence="4" type="ORF">CC85DRAFT_266919</name>
</gene>
<dbReference type="OrthoDB" id="192832at2759"/>
<dbReference type="FunFam" id="2.60.120.200:FF:000179">
    <property type="entry name" value="Unplaced genomic scaffold supercont1.19, whole genome shotgun sequence"/>
    <property type="match status" value="1"/>
</dbReference>
<dbReference type="SMR" id="A0A0J0XBX5"/>
<dbReference type="InterPro" id="IPR050546">
    <property type="entry name" value="Glycosyl_Hydrlase_16"/>
</dbReference>
<dbReference type="EMBL" id="KQ087296">
    <property type="protein sequence ID" value="KLT38573.1"/>
    <property type="molecule type" value="Genomic_DNA"/>
</dbReference>
<dbReference type="GO" id="GO:0009251">
    <property type="term" value="P:glucan catabolic process"/>
    <property type="evidence" value="ECO:0007669"/>
    <property type="project" value="TreeGrafter"/>
</dbReference>
<evidence type="ECO:0000256" key="2">
    <source>
        <dbReference type="SAM" id="SignalP"/>
    </source>
</evidence>
<dbReference type="Pfam" id="PF26113">
    <property type="entry name" value="GH16_XgeA"/>
    <property type="match status" value="1"/>
</dbReference>
<proteinExistence type="predicted"/>
<feature type="domain" description="GH16" evidence="3">
    <location>
        <begin position="9"/>
        <end position="296"/>
    </location>
</feature>
<accession>A0A0J0XBX5</accession>
<dbReference type="InterPro" id="IPR000757">
    <property type="entry name" value="Beta-glucanase-like"/>
</dbReference>
<dbReference type="PANTHER" id="PTHR10963">
    <property type="entry name" value="GLYCOSYL HYDROLASE-RELATED"/>
    <property type="match status" value="1"/>
</dbReference>
<dbReference type="STRING" id="879819.A0A0J0XBX5"/>
<dbReference type="InterPro" id="IPR013320">
    <property type="entry name" value="ConA-like_dom_sf"/>
</dbReference>
<reference evidence="4 5" key="1">
    <citation type="submission" date="2015-03" db="EMBL/GenBank/DDBJ databases">
        <title>Genomics and transcriptomics of the oil-accumulating basidiomycete yeast T. oleaginosus allow insights into substrate utilization and the diverse evolutionary trajectories of mating systems in fungi.</title>
        <authorList>
            <consortium name="DOE Joint Genome Institute"/>
            <person name="Kourist R."/>
            <person name="Kracht O."/>
            <person name="Bracharz F."/>
            <person name="Lipzen A."/>
            <person name="Nolan M."/>
            <person name="Ohm R."/>
            <person name="Grigoriev I."/>
            <person name="Sun S."/>
            <person name="Heitman J."/>
            <person name="Bruck T."/>
            <person name="Nowrousian M."/>
        </authorList>
    </citation>
    <scope>NUCLEOTIDE SEQUENCE [LARGE SCALE GENOMIC DNA]</scope>
    <source>
        <strain evidence="4 5">IBC0246</strain>
    </source>
</reference>
<dbReference type="PANTHER" id="PTHR10963:SF24">
    <property type="entry name" value="GLYCOSIDASE C21B10.07-RELATED"/>
    <property type="match status" value="1"/>
</dbReference>
<organism evidence="4 5">
    <name type="scientific">Cutaneotrichosporon oleaginosum</name>
    <dbReference type="NCBI Taxonomy" id="879819"/>
    <lineage>
        <taxon>Eukaryota</taxon>
        <taxon>Fungi</taxon>
        <taxon>Dikarya</taxon>
        <taxon>Basidiomycota</taxon>
        <taxon>Agaricomycotina</taxon>
        <taxon>Tremellomycetes</taxon>
        <taxon>Trichosporonales</taxon>
        <taxon>Trichosporonaceae</taxon>
        <taxon>Cutaneotrichosporon</taxon>
    </lineage>
</organism>
<feature type="signal peptide" evidence="2">
    <location>
        <begin position="1"/>
        <end position="21"/>
    </location>
</feature>
<dbReference type="Gene3D" id="2.60.120.200">
    <property type="match status" value="1"/>
</dbReference>
<feature type="chain" id="PRO_5005245292" description="GH16 domain-containing protein" evidence="2">
    <location>
        <begin position="22"/>
        <end position="379"/>
    </location>
</feature>
<evidence type="ECO:0000256" key="1">
    <source>
        <dbReference type="SAM" id="MobiDB-lite"/>
    </source>
</evidence>
<dbReference type="GO" id="GO:0004553">
    <property type="term" value="F:hydrolase activity, hydrolyzing O-glycosyl compounds"/>
    <property type="evidence" value="ECO:0007669"/>
    <property type="project" value="InterPro"/>
</dbReference>
<dbReference type="PROSITE" id="PS51762">
    <property type="entry name" value="GH16_2"/>
    <property type="match status" value="1"/>
</dbReference>
<feature type="region of interest" description="Disordered" evidence="1">
    <location>
        <begin position="324"/>
        <end position="350"/>
    </location>
</feature>
<keyword evidence="5" id="KW-1185">Reference proteome</keyword>
<dbReference type="RefSeq" id="XP_018275064.1">
    <property type="nucleotide sequence ID" value="XM_018421043.1"/>
</dbReference>
<dbReference type="AlphaFoldDB" id="A0A0J0XBX5"/>
<evidence type="ECO:0000259" key="3">
    <source>
        <dbReference type="PROSITE" id="PS51762"/>
    </source>
</evidence>
<keyword evidence="2" id="KW-0732">Signal</keyword>
<dbReference type="SUPFAM" id="SSF49899">
    <property type="entry name" value="Concanavalin A-like lectins/glucanases"/>
    <property type="match status" value="1"/>
</dbReference>
<protein>
    <recommendedName>
        <fullName evidence="3">GH16 domain-containing protein</fullName>
    </recommendedName>
</protein>
<dbReference type="GeneID" id="28981646"/>
<name>A0A0J0XBX5_9TREE</name>
<evidence type="ECO:0000313" key="4">
    <source>
        <dbReference type="EMBL" id="KLT38573.1"/>
    </source>
</evidence>
<dbReference type="Proteomes" id="UP000053611">
    <property type="component" value="Unassembled WGS sequence"/>
</dbReference>
<sequence>MLSLLPLLPLAAAATYPLVDSHKGATFLDGFTVPAGAYDNTTSGDVFWAAKGNSSVMYLNDAGRFILKVDNTSFVPWNEKRYAPSLLTERAYPIGSVFVMDAVHMPYGCSVWPAFWTQGAQWPEGGEIDIMEGVNGQTTNQIALHSHNDGCYASSSAQMTGQLRLDNCSVTSNGGSGCTVGDSDTRSYGEGFAAAGGGVYVAEFAADAIRVWFKSRADVPAAMSGDAATIDTSILGTPTASYPASTCDIAKFFADQILTITITLCGSWAGTQSVLESTCPALIGTNTCYTTYVINDASETYKNAYFELNYINIYSTGVEPSSSNSTASASRSGSSTARTSASPGATGTSGARRALDMPIRFGWAAGVAAALGGALTFVL</sequence>
<evidence type="ECO:0000313" key="5">
    <source>
        <dbReference type="Proteomes" id="UP000053611"/>
    </source>
</evidence>